<keyword evidence="1" id="KW-0812">Transmembrane</keyword>
<name>A0ABS3QRS8_9ACTN</name>
<proteinExistence type="predicted"/>
<comment type="caution">
    <text evidence="2">The sequence shown here is derived from an EMBL/GenBank/DDBJ whole genome shotgun (WGS) entry which is preliminary data.</text>
</comment>
<accession>A0ABS3QRS8</accession>
<evidence type="ECO:0000313" key="3">
    <source>
        <dbReference type="Proteomes" id="UP000666915"/>
    </source>
</evidence>
<sequence>MMNVLLPALVRARLSMWSGGERTALFFRDRVERLKDPDDRGADIFEWAGMLILVAAIIAGLYSLGIVDTVTKAVQDALKQIFEGDPGGAKGDT</sequence>
<dbReference type="EMBL" id="JAGEOK010000002">
    <property type="protein sequence ID" value="MBO2436649.1"/>
    <property type="molecule type" value="Genomic_DNA"/>
</dbReference>
<keyword evidence="1" id="KW-1133">Transmembrane helix</keyword>
<evidence type="ECO:0000313" key="2">
    <source>
        <dbReference type="EMBL" id="MBO2436649.1"/>
    </source>
</evidence>
<organism evidence="2 3">
    <name type="scientific">Actinomadura nitritigenes</name>
    <dbReference type="NCBI Taxonomy" id="134602"/>
    <lineage>
        <taxon>Bacteria</taxon>
        <taxon>Bacillati</taxon>
        <taxon>Actinomycetota</taxon>
        <taxon>Actinomycetes</taxon>
        <taxon>Streptosporangiales</taxon>
        <taxon>Thermomonosporaceae</taxon>
        <taxon>Actinomadura</taxon>
    </lineage>
</organism>
<feature type="transmembrane region" description="Helical" evidence="1">
    <location>
        <begin position="44"/>
        <end position="64"/>
    </location>
</feature>
<evidence type="ECO:0008006" key="4">
    <source>
        <dbReference type="Google" id="ProtNLM"/>
    </source>
</evidence>
<protein>
    <recommendedName>
        <fullName evidence="4">DUF4244 domain-containing protein</fullName>
    </recommendedName>
</protein>
<dbReference type="RefSeq" id="WP_344408679.1">
    <property type="nucleotide sequence ID" value="NZ_BAAAGM010000085.1"/>
</dbReference>
<keyword evidence="3" id="KW-1185">Reference proteome</keyword>
<evidence type="ECO:0000256" key="1">
    <source>
        <dbReference type="SAM" id="Phobius"/>
    </source>
</evidence>
<dbReference type="Proteomes" id="UP000666915">
    <property type="component" value="Unassembled WGS sequence"/>
</dbReference>
<keyword evidence="1" id="KW-0472">Membrane</keyword>
<gene>
    <name evidence="2" type="ORF">J4557_03860</name>
</gene>
<reference evidence="2 3" key="1">
    <citation type="submission" date="2021-03" db="EMBL/GenBank/DDBJ databases">
        <authorList>
            <person name="Kanchanasin P."/>
            <person name="Saeng-In P."/>
            <person name="Phongsopitanun W."/>
            <person name="Yuki M."/>
            <person name="Kudo T."/>
            <person name="Ohkuma M."/>
            <person name="Tanasupawat S."/>
        </authorList>
    </citation>
    <scope>NUCLEOTIDE SEQUENCE [LARGE SCALE GENOMIC DNA]</scope>
    <source>
        <strain evidence="2 3">L46</strain>
    </source>
</reference>